<evidence type="ECO:0000313" key="2">
    <source>
        <dbReference type="Proteomes" id="UP001346869"/>
    </source>
</evidence>
<dbReference type="Proteomes" id="UP001346869">
    <property type="component" value="Unassembled WGS sequence"/>
</dbReference>
<sequence>MLRQWCGLTPNQPPEKKKKMDLKEVNKAYDATKRKRSVVPAWKAEFPWLIVDESETLFCLPCQTVYGPHAETRQQRDIFRKRSQGSFVKGCQNLKHDTLVCHQRSDGHKEAQEKYEARNKKKGESIAEKTIETLNTKVFQKLKILFINAHALAMHCRPVSDFKWMCEMDEKKGLDLGSTYRNEKSCKEFLVAIAEITRLAIEDKVKSAKFITIMSDGSTDVSATEQEIVYLHFAVDGKTHCNFLGLVQCDKPDANGIYDAIMQAVKLPGIPKEEMMKKIVGFAGDGAAVNTGKKAGVIALMRERISGDILMVQCMAHRVELAFKEAMKQASLFIKVYVLLDALYKLYRIPKQAAGLKAAFSTTNISKIWPVRVGGTRWVSHTHTALQNMLRGYRAIVLHLSQDI</sequence>
<dbReference type="PANTHER" id="PTHR46880">
    <property type="entry name" value="RAS-ASSOCIATING DOMAIN-CONTAINING PROTEIN"/>
    <property type="match status" value="1"/>
</dbReference>
<protein>
    <recommendedName>
        <fullName evidence="3">DUF4371 domain-containing protein</fullName>
    </recommendedName>
</protein>
<organism evidence="1 2">
    <name type="scientific">Eleginops maclovinus</name>
    <name type="common">Patagonian blennie</name>
    <name type="synonym">Eleginus maclovinus</name>
    <dbReference type="NCBI Taxonomy" id="56733"/>
    <lineage>
        <taxon>Eukaryota</taxon>
        <taxon>Metazoa</taxon>
        <taxon>Chordata</taxon>
        <taxon>Craniata</taxon>
        <taxon>Vertebrata</taxon>
        <taxon>Euteleostomi</taxon>
        <taxon>Actinopterygii</taxon>
        <taxon>Neopterygii</taxon>
        <taxon>Teleostei</taxon>
        <taxon>Neoteleostei</taxon>
        <taxon>Acanthomorphata</taxon>
        <taxon>Eupercaria</taxon>
        <taxon>Perciformes</taxon>
        <taxon>Notothenioidei</taxon>
        <taxon>Eleginopidae</taxon>
        <taxon>Eleginops</taxon>
    </lineage>
</organism>
<gene>
    <name evidence="1" type="ORF">PBY51_018222</name>
</gene>
<accession>A0AAN7XKW8</accession>
<dbReference type="SUPFAM" id="SSF53098">
    <property type="entry name" value="Ribonuclease H-like"/>
    <property type="match status" value="1"/>
</dbReference>
<dbReference type="InterPro" id="IPR012337">
    <property type="entry name" value="RNaseH-like_sf"/>
</dbReference>
<proteinExistence type="predicted"/>
<reference evidence="1 2" key="2">
    <citation type="journal article" date="2023" name="Mol. Biol. Evol.">
        <title>Genomics of Secondarily Temperate Adaptation in the Only Non-Antarctic Icefish.</title>
        <authorList>
            <person name="Rivera-Colon A.G."/>
            <person name="Rayamajhi N."/>
            <person name="Minhas B.F."/>
            <person name="Madrigal G."/>
            <person name="Bilyk K.T."/>
            <person name="Yoon V."/>
            <person name="Hune M."/>
            <person name="Gregory S."/>
            <person name="Cheng C.H.C."/>
            <person name="Catchen J.M."/>
        </authorList>
    </citation>
    <scope>NUCLEOTIDE SEQUENCE [LARGE SCALE GENOMIC DNA]</scope>
    <source>
        <strain evidence="1">JMC-PN-2008</strain>
    </source>
</reference>
<keyword evidence="2" id="KW-1185">Reference proteome</keyword>
<comment type="caution">
    <text evidence="1">The sequence shown here is derived from an EMBL/GenBank/DDBJ whole genome shotgun (WGS) entry which is preliminary data.</text>
</comment>
<name>A0AAN7XKW8_ELEMC</name>
<dbReference type="AlphaFoldDB" id="A0AAN7XKW8"/>
<reference evidence="1 2" key="1">
    <citation type="journal article" date="2023" name="Genes (Basel)">
        <title>Chromosome-Level Genome Assembly and Circadian Gene Repertoire of the Patagonia Blennie Eleginops maclovinus-The Closest Ancestral Proxy of Antarctic Cryonotothenioids.</title>
        <authorList>
            <person name="Cheng C.C."/>
            <person name="Rivera-Colon A.G."/>
            <person name="Minhas B.F."/>
            <person name="Wilson L."/>
            <person name="Rayamajhi N."/>
            <person name="Vargas-Chacoff L."/>
            <person name="Catchen J.M."/>
        </authorList>
    </citation>
    <scope>NUCLEOTIDE SEQUENCE [LARGE SCALE GENOMIC DNA]</scope>
    <source>
        <strain evidence="1">JMC-PN-2008</strain>
    </source>
</reference>
<evidence type="ECO:0008006" key="3">
    <source>
        <dbReference type="Google" id="ProtNLM"/>
    </source>
</evidence>
<dbReference type="PANTHER" id="PTHR46880:SF9">
    <property type="entry name" value="ZINC FINGER PROTEIN 862"/>
    <property type="match status" value="1"/>
</dbReference>
<evidence type="ECO:0000313" key="1">
    <source>
        <dbReference type="EMBL" id="KAK5862867.1"/>
    </source>
</evidence>
<dbReference type="EMBL" id="JAUZQC010000012">
    <property type="protein sequence ID" value="KAK5862867.1"/>
    <property type="molecule type" value="Genomic_DNA"/>
</dbReference>